<dbReference type="AlphaFoldDB" id="A0A2C1M720"/>
<dbReference type="RefSeq" id="WP_088230667.1">
    <property type="nucleotide sequence ID" value="NZ_NBBB01000004.1"/>
</dbReference>
<evidence type="ECO:0000313" key="3">
    <source>
        <dbReference type="Proteomes" id="UP000225766"/>
    </source>
</evidence>
<feature type="transmembrane region" description="Helical" evidence="1">
    <location>
        <begin position="32"/>
        <end position="53"/>
    </location>
</feature>
<keyword evidence="1" id="KW-0472">Membrane</keyword>
<sequence length="117" mass="12981">MLQEFNIALRFMLELCVLGIVGYWGFRVGTITAIKIILAIILPIIVAVIWALFGAPHAECEVQGILHVLLEIIVFGTGVAALYHLKHPMLASGLAIIIVVNRMLMFVWNQYLGLLII</sequence>
<dbReference type="Proteomes" id="UP000225766">
    <property type="component" value="Unassembled WGS sequence"/>
</dbReference>
<feature type="transmembrane region" description="Helical" evidence="1">
    <location>
        <begin position="89"/>
        <end position="108"/>
    </location>
</feature>
<evidence type="ECO:0000313" key="2">
    <source>
        <dbReference type="EMBL" id="PGU05982.1"/>
    </source>
</evidence>
<name>A0A2C1M720_BACCE</name>
<organism evidence="2 3">
    <name type="scientific">Bacillus cereus</name>
    <dbReference type="NCBI Taxonomy" id="1396"/>
    <lineage>
        <taxon>Bacteria</taxon>
        <taxon>Bacillati</taxon>
        <taxon>Bacillota</taxon>
        <taxon>Bacilli</taxon>
        <taxon>Bacillales</taxon>
        <taxon>Bacillaceae</taxon>
        <taxon>Bacillus</taxon>
        <taxon>Bacillus cereus group</taxon>
    </lineage>
</organism>
<dbReference type="Pfam" id="PF10823">
    <property type="entry name" value="DUF2568"/>
    <property type="match status" value="1"/>
</dbReference>
<proteinExistence type="predicted"/>
<dbReference type="InterPro" id="IPR021214">
    <property type="entry name" value="DUF2568"/>
</dbReference>
<dbReference type="EMBL" id="NUMG01000004">
    <property type="protein sequence ID" value="PGU05982.1"/>
    <property type="molecule type" value="Genomic_DNA"/>
</dbReference>
<keyword evidence="1" id="KW-0812">Transmembrane</keyword>
<dbReference type="OrthoDB" id="9813368at2"/>
<accession>A0A2C1M720</accession>
<keyword evidence="1" id="KW-1133">Transmembrane helix</keyword>
<protein>
    <submittedName>
        <fullName evidence="2">DUF2568 domain-containing protein</fullName>
    </submittedName>
</protein>
<comment type="caution">
    <text evidence="2">The sequence shown here is derived from an EMBL/GenBank/DDBJ whole genome shotgun (WGS) entry which is preliminary data.</text>
</comment>
<gene>
    <name evidence="2" type="ORF">COD19_07155</name>
</gene>
<reference evidence="2 3" key="1">
    <citation type="submission" date="2017-09" db="EMBL/GenBank/DDBJ databases">
        <title>Large-scale bioinformatics analysis of Bacillus genomes uncovers conserved roles of natural products in bacterial physiology.</title>
        <authorList>
            <consortium name="Agbiome Team Llc"/>
            <person name="Bleich R.M."/>
            <person name="Grubbs K.J."/>
            <person name="Santa Maria K.C."/>
            <person name="Allen S.E."/>
            <person name="Farag S."/>
            <person name="Shank E.A."/>
            <person name="Bowers A."/>
        </authorList>
    </citation>
    <scope>NUCLEOTIDE SEQUENCE [LARGE SCALE GENOMIC DNA]</scope>
    <source>
        <strain evidence="2 3">AFS040105</strain>
    </source>
</reference>
<feature type="transmembrane region" description="Helical" evidence="1">
    <location>
        <begin position="7"/>
        <end position="26"/>
    </location>
</feature>
<evidence type="ECO:0000256" key="1">
    <source>
        <dbReference type="SAM" id="Phobius"/>
    </source>
</evidence>
<feature type="transmembrane region" description="Helical" evidence="1">
    <location>
        <begin position="65"/>
        <end position="83"/>
    </location>
</feature>